<keyword evidence="4" id="KW-0997">Cell inner membrane</keyword>
<evidence type="ECO:0000256" key="7">
    <source>
        <dbReference type="ARBA" id="ARBA00022840"/>
    </source>
</evidence>
<feature type="transmembrane region" description="Helical" evidence="13">
    <location>
        <begin position="288"/>
        <end position="311"/>
    </location>
</feature>
<dbReference type="InterPro" id="IPR003838">
    <property type="entry name" value="ABC3_permease_C"/>
</dbReference>
<dbReference type="InterPro" id="IPR003593">
    <property type="entry name" value="AAA+_ATPase"/>
</dbReference>
<sequence length="666" mass="70260">MARLAAWALQAACAAVDRITVMTPPLIELKDVTRYYGSGDTEVRALDGVSLTIETGEFVAIVGQSGSGKSTLMNLLGCLDRPTNGRYAIRGQNVSELDPDNLAALRRETFGFIFQRYNLLASVSASENVEIPAVYAGLALSERREKAAGLLAKLGLGERVHHKPGQLSGGQQQRVAVARALVNDAEVILADEPTGALDSGSSNDLLNLLEELHASGRTIILITHDQKVAARAKRVIEIRDGKIISDSGNKQAAAEEAPQYRYARKGPSPIAQVAESVKMAFRSLRANLFRTALTLLGVVIGVSAVVAMLAIGEGSRAEVMARFESMGPNLLFVRPGAPGTRMRGGAIATLTLEDAQALGELENILAAVPSRSTNATLRNGGNDYSSSIEGVSETWPIAQNRDMLYGTFFTKDDVDRRIGAVVLGTTTAGNLFDDIESAVGQYVFLGGAPFEVAGILESKGASSWGQDQDDIALVPITTGMMRLFGQSYLSSITLAVDDTDRITETEAAAHAFLLARHGTEDFQIRNTASILASVEETQNSFSILLGSVAAISLLVGGIGVMNIMLVSVSERTREIGVRMATGARRSDIQTQFIVESLVVGGLGGIAGVAIGFGIVFIIAQMGMTVAVTPLPAILAFSSALGTGLVFGLLPARQASRLDPVAALASE</sequence>
<dbReference type="InterPro" id="IPR017911">
    <property type="entry name" value="MacB-like_ATP-bd"/>
</dbReference>
<dbReference type="GO" id="GO:0022857">
    <property type="term" value="F:transmembrane transporter activity"/>
    <property type="evidence" value="ECO:0007669"/>
    <property type="project" value="TreeGrafter"/>
</dbReference>
<keyword evidence="2" id="KW-0813">Transport</keyword>
<dbReference type="PATRIC" id="fig|1280951.3.peg.2277"/>
<dbReference type="Pfam" id="PF12704">
    <property type="entry name" value="MacB_PCD"/>
    <property type="match status" value="1"/>
</dbReference>
<dbReference type="Pfam" id="PF00005">
    <property type="entry name" value="ABC_tran"/>
    <property type="match status" value="1"/>
</dbReference>
<evidence type="ECO:0000256" key="6">
    <source>
        <dbReference type="ARBA" id="ARBA00022741"/>
    </source>
</evidence>
<keyword evidence="3" id="KW-1003">Cell membrane</keyword>
<feature type="transmembrane region" description="Helical" evidence="13">
    <location>
        <begin position="592"/>
        <end position="618"/>
    </location>
</feature>
<evidence type="ECO:0000313" key="16">
    <source>
        <dbReference type="Proteomes" id="UP000025061"/>
    </source>
</evidence>
<keyword evidence="6" id="KW-0547">Nucleotide-binding</keyword>
<evidence type="ECO:0000256" key="12">
    <source>
        <dbReference type="ARBA" id="ARBA00038388"/>
    </source>
</evidence>
<gene>
    <name evidence="15" type="ORF">HHI_11296</name>
</gene>
<feature type="transmembrane region" description="Helical" evidence="13">
    <location>
        <begin position="543"/>
        <end position="568"/>
    </location>
</feature>
<keyword evidence="5 13" id="KW-0812">Transmembrane</keyword>
<accession>A0A059FPY8</accession>
<dbReference type="PROSITE" id="PS50893">
    <property type="entry name" value="ABC_TRANSPORTER_2"/>
    <property type="match status" value="1"/>
</dbReference>
<dbReference type="InterPro" id="IPR050250">
    <property type="entry name" value="Macrolide_Exporter_MacB"/>
</dbReference>
<comment type="subcellular location">
    <subcellularLocation>
        <location evidence="1">Cell inner membrane</location>
        <topology evidence="1">Multi-pass membrane protein</topology>
    </subcellularLocation>
</comment>
<dbReference type="Pfam" id="PF02687">
    <property type="entry name" value="FtsX"/>
    <property type="match status" value="1"/>
</dbReference>
<evidence type="ECO:0000256" key="2">
    <source>
        <dbReference type="ARBA" id="ARBA00022448"/>
    </source>
</evidence>
<evidence type="ECO:0000256" key="13">
    <source>
        <dbReference type="SAM" id="Phobius"/>
    </source>
</evidence>
<dbReference type="CDD" id="cd03255">
    <property type="entry name" value="ABC_MJ0796_LolCDE_FtsE"/>
    <property type="match status" value="1"/>
</dbReference>
<keyword evidence="16" id="KW-1185">Reference proteome</keyword>
<keyword evidence="8 13" id="KW-1133">Transmembrane helix</keyword>
<dbReference type="SMART" id="SM00382">
    <property type="entry name" value="AAA"/>
    <property type="match status" value="1"/>
</dbReference>
<evidence type="ECO:0000256" key="3">
    <source>
        <dbReference type="ARBA" id="ARBA00022475"/>
    </source>
</evidence>
<protein>
    <submittedName>
        <fullName evidence="15">Putative macrolide efflux ABC transporter permease/ATP-binding protein</fullName>
    </submittedName>
</protein>
<dbReference type="AlphaFoldDB" id="A0A059FPY8"/>
<dbReference type="InterPro" id="IPR025857">
    <property type="entry name" value="MacB_PCD"/>
</dbReference>
<dbReference type="Proteomes" id="UP000025061">
    <property type="component" value="Unassembled WGS sequence"/>
</dbReference>
<reference evidence="15 16" key="1">
    <citation type="submission" date="2013-04" db="EMBL/GenBank/DDBJ databases">
        <title>Hyphomonas hirschiana VP5 Genome Sequencing.</title>
        <authorList>
            <person name="Lai Q."/>
            <person name="Shao Z."/>
        </authorList>
    </citation>
    <scope>NUCLEOTIDE SEQUENCE [LARGE SCALE GENOMIC DNA]</scope>
    <source>
        <strain evidence="15 16">VP5</strain>
    </source>
</reference>
<evidence type="ECO:0000259" key="14">
    <source>
        <dbReference type="PROSITE" id="PS50893"/>
    </source>
</evidence>
<comment type="caution">
    <text evidence="15">The sequence shown here is derived from an EMBL/GenBank/DDBJ whole genome shotgun (WGS) entry which is preliminary data.</text>
</comment>
<evidence type="ECO:0000256" key="9">
    <source>
        <dbReference type="ARBA" id="ARBA00023136"/>
    </source>
</evidence>
<comment type="similarity">
    <text evidence="11">Belongs to the ABC-4 integral membrane protein family.</text>
</comment>
<dbReference type="InterPro" id="IPR017871">
    <property type="entry name" value="ABC_transporter-like_CS"/>
</dbReference>
<comment type="similarity">
    <text evidence="12">Belongs to the ABC transporter superfamily. Macrolide exporter (TC 3.A.1.122) family.</text>
</comment>
<dbReference type="PROSITE" id="PS00211">
    <property type="entry name" value="ABC_TRANSPORTER_1"/>
    <property type="match status" value="1"/>
</dbReference>
<dbReference type="GO" id="GO:0016887">
    <property type="term" value="F:ATP hydrolysis activity"/>
    <property type="evidence" value="ECO:0007669"/>
    <property type="project" value="InterPro"/>
</dbReference>
<dbReference type="GO" id="GO:0046677">
    <property type="term" value="P:response to antibiotic"/>
    <property type="evidence" value="ECO:0007669"/>
    <property type="project" value="UniProtKB-KW"/>
</dbReference>
<proteinExistence type="inferred from homology"/>
<keyword evidence="7 15" id="KW-0067">ATP-binding</keyword>
<dbReference type="EMBL" id="ARYI01000009">
    <property type="protein sequence ID" value="KCZ92561.1"/>
    <property type="molecule type" value="Genomic_DNA"/>
</dbReference>
<dbReference type="InterPro" id="IPR003439">
    <property type="entry name" value="ABC_transporter-like_ATP-bd"/>
</dbReference>
<dbReference type="FunFam" id="3.40.50.300:FF:000032">
    <property type="entry name" value="Export ABC transporter ATP-binding protein"/>
    <property type="match status" value="1"/>
</dbReference>
<keyword evidence="9 13" id="KW-0472">Membrane</keyword>
<dbReference type="InterPro" id="IPR027417">
    <property type="entry name" value="P-loop_NTPase"/>
</dbReference>
<dbReference type="SUPFAM" id="SSF52540">
    <property type="entry name" value="P-loop containing nucleoside triphosphate hydrolases"/>
    <property type="match status" value="1"/>
</dbReference>
<evidence type="ECO:0000256" key="1">
    <source>
        <dbReference type="ARBA" id="ARBA00004429"/>
    </source>
</evidence>
<keyword evidence="10" id="KW-0046">Antibiotic resistance</keyword>
<organism evidence="15 16">
    <name type="scientific">Hyphomonas hirschiana VP5</name>
    <dbReference type="NCBI Taxonomy" id="1280951"/>
    <lineage>
        <taxon>Bacteria</taxon>
        <taxon>Pseudomonadati</taxon>
        <taxon>Pseudomonadota</taxon>
        <taxon>Alphaproteobacteria</taxon>
        <taxon>Hyphomonadales</taxon>
        <taxon>Hyphomonadaceae</taxon>
        <taxon>Hyphomonas</taxon>
    </lineage>
</organism>
<evidence type="ECO:0000313" key="15">
    <source>
        <dbReference type="EMBL" id="KCZ92561.1"/>
    </source>
</evidence>
<evidence type="ECO:0000256" key="10">
    <source>
        <dbReference type="ARBA" id="ARBA00023251"/>
    </source>
</evidence>
<evidence type="ECO:0000256" key="8">
    <source>
        <dbReference type="ARBA" id="ARBA00022989"/>
    </source>
</evidence>
<dbReference type="GO" id="GO:0098796">
    <property type="term" value="C:membrane protein complex"/>
    <property type="evidence" value="ECO:0007669"/>
    <property type="project" value="UniProtKB-ARBA"/>
</dbReference>
<evidence type="ECO:0000256" key="4">
    <source>
        <dbReference type="ARBA" id="ARBA00022519"/>
    </source>
</evidence>
<dbReference type="PANTHER" id="PTHR30572">
    <property type="entry name" value="MEMBRANE COMPONENT OF TRANSPORTER-RELATED"/>
    <property type="match status" value="1"/>
</dbReference>
<feature type="transmembrane region" description="Helical" evidence="13">
    <location>
        <begin position="630"/>
        <end position="649"/>
    </location>
</feature>
<dbReference type="Gene3D" id="3.40.50.300">
    <property type="entry name" value="P-loop containing nucleotide triphosphate hydrolases"/>
    <property type="match status" value="1"/>
</dbReference>
<dbReference type="GO" id="GO:0005886">
    <property type="term" value="C:plasma membrane"/>
    <property type="evidence" value="ECO:0007669"/>
    <property type="project" value="UniProtKB-SubCell"/>
</dbReference>
<evidence type="ECO:0000256" key="5">
    <source>
        <dbReference type="ARBA" id="ARBA00022692"/>
    </source>
</evidence>
<dbReference type="GO" id="GO:0005524">
    <property type="term" value="F:ATP binding"/>
    <property type="evidence" value="ECO:0007669"/>
    <property type="project" value="UniProtKB-KW"/>
</dbReference>
<feature type="domain" description="ABC transporter" evidence="14">
    <location>
        <begin position="27"/>
        <end position="265"/>
    </location>
</feature>
<evidence type="ECO:0000256" key="11">
    <source>
        <dbReference type="ARBA" id="ARBA00038076"/>
    </source>
</evidence>
<name>A0A059FPY8_9PROT</name>
<dbReference type="PANTHER" id="PTHR30572:SF4">
    <property type="entry name" value="ABC TRANSPORTER PERMEASE YTRF"/>
    <property type="match status" value="1"/>
</dbReference>